<dbReference type="Gramene" id="EME25780">
    <property type="protein sequence ID" value="EME25780"/>
    <property type="gene ID" value="Gasu_65610"/>
</dbReference>
<evidence type="ECO:0000313" key="2">
    <source>
        <dbReference type="Proteomes" id="UP000030680"/>
    </source>
</evidence>
<sequence>MGSRNFDLKIAILGVGWERMGKLEMGESGEIARGKWVGKGANLGQPQGDRDLEIAIVWWAGEEWAHLEMGGEIAMGENGWGKGPIWANHKVDRDFKIAIVAGWGRMGNWKWERVGKLRWGKMSGKRGVRKLEKRGQPKGDCVDLKIAIWDAGKNGTECELKMLGESIHTGRVFEKFQFEKQKIEI</sequence>
<evidence type="ECO:0000313" key="1">
    <source>
        <dbReference type="EMBL" id="EME25780.1"/>
    </source>
</evidence>
<gene>
    <name evidence="1" type="ORF">Gasu_65610</name>
</gene>
<dbReference type="EMBL" id="KB454818">
    <property type="protein sequence ID" value="EME25780.1"/>
    <property type="molecule type" value="Genomic_DNA"/>
</dbReference>
<dbReference type="RefSeq" id="XP_005702300.1">
    <property type="nucleotide sequence ID" value="XM_005702243.1"/>
</dbReference>
<organism evidence="1 2">
    <name type="scientific">Galdieria sulphuraria</name>
    <name type="common">Red alga</name>
    <dbReference type="NCBI Taxonomy" id="130081"/>
    <lineage>
        <taxon>Eukaryota</taxon>
        <taxon>Rhodophyta</taxon>
        <taxon>Bangiophyceae</taxon>
        <taxon>Galdieriales</taxon>
        <taxon>Galdieriaceae</taxon>
        <taxon>Galdieria</taxon>
    </lineage>
</organism>
<dbReference type="Proteomes" id="UP000030680">
    <property type="component" value="Unassembled WGS sequence"/>
</dbReference>
<proteinExistence type="predicted"/>
<name>M2WPS8_GALSU</name>
<dbReference type="GeneID" id="17084772"/>
<dbReference type="AlphaFoldDB" id="M2WPS8"/>
<keyword evidence="2" id="KW-1185">Reference proteome</keyword>
<accession>M2WPS8</accession>
<dbReference type="KEGG" id="gsl:Gasu_65610"/>
<reference evidence="2" key="1">
    <citation type="journal article" date="2013" name="Science">
        <title>Gene transfer from bacteria and archaea facilitated evolution of an extremophilic eukaryote.</title>
        <authorList>
            <person name="Schonknecht G."/>
            <person name="Chen W.H."/>
            <person name="Ternes C.M."/>
            <person name="Barbier G.G."/>
            <person name="Shrestha R.P."/>
            <person name="Stanke M."/>
            <person name="Brautigam A."/>
            <person name="Baker B.J."/>
            <person name="Banfield J.F."/>
            <person name="Garavito R.M."/>
            <person name="Carr K."/>
            <person name="Wilkerson C."/>
            <person name="Rensing S.A."/>
            <person name="Gagneul D."/>
            <person name="Dickenson N.E."/>
            <person name="Oesterhelt C."/>
            <person name="Lercher M.J."/>
            <person name="Weber A.P."/>
        </authorList>
    </citation>
    <scope>NUCLEOTIDE SEQUENCE [LARGE SCALE GENOMIC DNA]</scope>
    <source>
        <strain evidence="2">074W</strain>
    </source>
</reference>
<protein>
    <submittedName>
        <fullName evidence="1">Uncharacterized protein</fullName>
    </submittedName>
</protein>